<evidence type="ECO:0000313" key="2">
    <source>
        <dbReference type="EMBL" id="MDC7694094.1"/>
    </source>
</evidence>
<gene>
    <name evidence="2" type="ORF">PQU94_07330</name>
</gene>
<sequence length="393" mass="44498">MTAVATYQQTRGAFQARSDKGKPATRDVRNLANLGDTASTSRVLNLAAIGLVMSNEKDYIARPFFRDKQLNRAILIKHTLRANERDLFSRTRRTATKVIMPFDATDLRLGGRSVMVNQVGFEAFCRTQFGIGDVNSHIDVQILRLLDALPSLDPFLVREHLSRHGFKPGTCYLNISANDIQRMIGFANAEIEQLVRTAFGHAMIGGASIKLAGKILSNELDQELSPLRMTLRMSEEEFSEGIFSWRGFLYFKWRHEELQNEMRRVIQGLGSYQPVGAVDDQVRDYLREVRPRLGRRIAKAVNEVARTIGIYDRAYHALTQGQNPGPFRQFLLQGPKLFFELGETIGILGHIASFWSYRMTSSFATHRLTALEYADVLMDFDDSLMILGPDDED</sequence>
<dbReference type="EMBL" id="JAQQKW010000003">
    <property type="protein sequence ID" value="MDC7694094.1"/>
    <property type="molecule type" value="Genomic_DNA"/>
</dbReference>
<evidence type="ECO:0000313" key="3">
    <source>
        <dbReference type="Proteomes" id="UP001216595"/>
    </source>
</evidence>
<evidence type="ECO:0000256" key="1">
    <source>
        <dbReference type="SAM" id="MobiDB-lite"/>
    </source>
</evidence>
<name>A0ABT5ID58_9CAUL</name>
<reference evidence="2 3" key="1">
    <citation type="submission" date="2023-01" db="EMBL/GenBank/DDBJ databases">
        <title>Novel species of the genus Asticcacaulis isolated from rivers.</title>
        <authorList>
            <person name="Lu H."/>
        </authorList>
    </citation>
    <scope>NUCLEOTIDE SEQUENCE [LARGE SCALE GENOMIC DNA]</scope>
    <source>
        <strain evidence="2 3">DXS10W</strain>
    </source>
</reference>
<feature type="compositionally biased region" description="Polar residues" evidence="1">
    <location>
        <begin position="1"/>
        <end position="12"/>
    </location>
</feature>
<dbReference type="RefSeq" id="WP_272740809.1">
    <property type="nucleotide sequence ID" value="NZ_JAQQKW010000003.1"/>
</dbReference>
<evidence type="ECO:0008006" key="4">
    <source>
        <dbReference type="Google" id="ProtNLM"/>
    </source>
</evidence>
<accession>A0ABT5ID58</accession>
<organism evidence="2 3">
    <name type="scientific">Asticcacaulis currens</name>
    <dbReference type="NCBI Taxonomy" id="2984210"/>
    <lineage>
        <taxon>Bacteria</taxon>
        <taxon>Pseudomonadati</taxon>
        <taxon>Pseudomonadota</taxon>
        <taxon>Alphaproteobacteria</taxon>
        <taxon>Caulobacterales</taxon>
        <taxon>Caulobacteraceae</taxon>
        <taxon>Asticcacaulis</taxon>
    </lineage>
</organism>
<feature type="region of interest" description="Disordered" evidence="1">
    <location>
        <begin position="1"/>
        <end position="23"/>
    </location>
</feature>
<dbReference type="Proteomes" id="UP001216595">
    <property type="component" value="Unassembled WGS sequence"/>
</dbReference>
<keyword evidence="3" id="KW-1185">Reference proteome</keyword>
<protein>
    <recommendedName>
        <fullName evidence="4">Replication protein</fullName>
    </recommendedName>
</protein>
<proteinExistence type="predicted"/>
<comment type="caution">
    <text evidence="2">The sequence shown here is derived from an EMBL/GenBank/DDBJ whole genome shotgun (WGS) entry which is preliminary data.</text>
</comment>